<comment type="caution">
    <text evidence="1">The sequence shown here is derived from an EMBL/GenBank/DDBJ whole genome shotgun (WGS) entry which is preliminary data.</text>
</comment>
<dbReference type="SUPFAM" id="SSF53335">
    <property type="entry name" value="S-adenosyl-L-methionine-dependent methyltransferases"/>
    <property type="match status" value="1"/>
</dbReference>
<dbReference type="Pfam" id="PF06962">
    <property type="entry name" value="rRNA_methylase"/>
    <property type="match status" value="1"/>
</dbReference>
<gene>
    <name evidence="1" type="ORF">GCM10008906_30470</name>
</gene>
<evidence type="ECO:0000313" key="2">
    <source>
        <dbReference type="Proteomes" id="UP001501510"/>
    </source>
</evidence>
<evidence type="ECO:0000313" key="1">
    <source>
        <dbReference type="EMBL" id="GAA0744894.1"/>
    </source>
</evidence>
<dbReference type="EMBL" id="BAAACG010000013">
    <property type="protein sequence ID" value="GAA0744894.1"/>
    <property type="molecule type" value="Genomic_DNA"/>
</dbReference>
<name>A0ABN1JQU8_9CLOT</name>
<keyword evidence="1" id="KW-0489">Methyltransferase</keyword>
<protein>
    <submittedName>
        <fullName evidence="1">Class I SAM-dependent methyltransferase</fullName>
    </submittedName>
</protein>
<dbReference type="Proteomes" id="UP001501510">
    <property type="component" value="Unassembled WGS sequence"/>
</dbReference>
<dbReference type="InterPro" id="IPR010719">
    <property type="entry name" value="MnmM_MeTrfase"/>
</dbReference>
<dbReference type="PANTHER" id="PTHR35276:SF1">
    <property type="entry name" value="TRNA (MNM(5)S(2)U34)-METHYLTRANSFERASE, CHLOROPLASTIC"/>
    <property type="match status" value="1"/>
</dbReference>
<sequence>MLDECFNNGVSIARKICATKLSEGSIAVDCTMGKGNDTLYLSNLVGKEGEVFAFDVQEKAVDKTYKKLKENNMLDRVNLIKDGHENIDKYIKNKVDLFMFNLGYLPGSDHDITTKPETTLKSLKKCIDLLKDKGIIIMVVYYGHENGKKEKIVLEKFVENLNQKEYNVFKTCFVNQVNNPPFVICIEKR</sequence>
<organism evidence="1 2">
    <name type="scientific">Clostridium oceanicum</name>
    <dbReference type="NCBI Taxonomy" id="1543"/>
    <lineage>
        <taxon>Bacteria</taxon>
        <taxon>Bacillati</taxon>
        <taxon>Bacillota</taxon>
        <taxon>Clostridia</taxon>
        <taxon>Eubacteriales</taxon>
        <taxon>Clostridiaceae</taxon>
        <taxon>Clostridium</taxon>
    </lineage>
</organism>
<proteinExistence type="predicted"/>
<dbReference type="RefSeq" id="WP_343762876.1">
    <property type="nucleotide sequence ID" value="NZ_BAAACG010000013.1"/>
</dbReference>
<dbReference type="InterPro" id="IPR029063">
    <property type="entry name" value="SAM-dependent_MTases_sf"/>
</dbReference>
<dbReference type="GO" id="GO:0008168">
    <property type="term" value="F:methyltransferase activity"/>
    <property type="evidence" value="ECO:0007669"/>
    <property type="project" value="UniProtKB-KW"/>
</dbReference>
<keyword evidence="1" id="KW-0808">Transferase</keyword>
<accession>A0ABN1JQU8</accession>
<dbReference type="PANTHER" id="PTHR35276">
    <property type="entry name" value="S-ADENOSYL-L-METHIONINE-DEPENDENT METHYLTRANSFERASES SUPERFAMILY PROTEIN"/>
    <property type="match status" value="1"/>
</dbReference>
<dbReference type="Gene3D" id="3.40.50.150">
    <property type="entry name" value="Vaccinia Virus protein VP39"/>
    <property type="match status" value="1"/>
</dbReference>
<keyword evidence="2" id="KW-1185">Reference proteome</keyword>
<reference evidence="1 2" key="1">
    <citation type="journal article" date="2019" name="Int. J. Syst. Evol. Microbiol.">
        <title>The Global Catalogue of Microorganisms (GCM) 10K type strain sequencing project: providing services to taxonomists for standard genome sequencing and annotation.</title>
        <authorList>
            <consortium name="The Broad Institute Genomics Platform"/>
            <consortium name="The Broad Institute Genome Sequencing Center for Infectious Disease"/>
            <person name="Wu L."/>
            <person name="Ma J."/>
        </authorList>
    </citation>
    <scope>NUCLEOTIDE SEQUENCE [LARGE SCALE GENOMIC DNA]</scope>
    <source>
        <strain evidence="1 2">JCM 1407</strain>
    </source>
</reference>
<dbReference type="CDD" id="cd02440">
    <property type="entry name" value="AdoMet_MTases"/>
    <property type="match status" value="1"/>
</dbReference>
<dbReference type="GO" id="GO:0032259">
    <property type="term" value="P:methylation"/>
    <property type="evidence" value="ECO:0007669"/>
    <property type="project" value="UniProtKB-KW"/>
</dbReference>